<proteinExistence type="predicted"/>
<accession>A0AA39P3Z4</accession>
<gene>
    <name evidence="1" type="ORF">IW261DRAFT_1421339</name>
</gene>
<protein>
    <submittedName>
        <fullName evidence="1">Uncharacterized protein</fullName>
    </submittedName>
</protein>
<sequence>MHRTLHMLKTLEQWPEGETREACCDANEYSAFYDSVFRGDVAPEFPQKALPVFARAKSYLKRPIVGRGTKPTMNHRPPPSWGDEILMSCEGLENYFELISNLPRVDQTTLDAINGDSPQVILKYYLKPHFLHCAVKESVTEWSGWCTPHRKVNCGPLLMIIIKGCFPDPVRHASLDERKPRWSRYEIVGRLNGGDKAYTDPTIASDWVMLTVSRARVVHEIMGNCMDAGLLLTFSNLTVLSKSHRHCSITDQNPIAAGSEVANPFWLSIARDSVGHAGELFAWFPWQRPHCFNWWREIILTQLYFHTHYL</sequence>
<evidence type="ECO:0000313" key="1">
    <source>
        <dbReference type="EMBL" id="KAK0477138.1"/>
    </source>
</evidence>
<dbReference type="EMBL" id="JAUEPR010000018">
    <property type="protein sequence ID" value="KAK0477138.1"/>
    <property type="molecule type" value="Genomic_DNA"/>
</dbReference>
<dbReference type="Proteomes" id="UP001175227">
    <property type="component" value="Unassembled WGS sequence"/>
</dbReference>
<name>A0AA39P3Z4_9AGAR</name>
<comment type="caution">
    <text evidence="1">The sequence shown here is derived from an EMBL/GenBank/DDBJ whole genome shotgun (WGS) entry which is preliminary data.</text>
</comment>
<reference evidence="1" key="1">
    <citation type="submission" date="2023-06" db="EMBL/GenBank/DDBJ databases">
        <authorList>
            <consortium name="Lawrence Berkeley National Laboratory"/>
            <person name="Ahrendt S."/>
            <person name="Sahu N."/>
            <person name="Indic B."/>
            <person name="Wong-Bajracharya J."/>
            <person name="Merenyi Z."/>
            <person name="Ke H.-M."/>
            <person name="Monk M."/>
            <person name="Kocsube S."/>
            <person name="Drula E."/>
            <person name="Lipzen A."/>
            <person name="Balint B."/>
            <person name="Henrissat B."/>
            <person name="Andreopoulos B."/>
            <person name="Martin F.M."/>
            <person name="Harder C.B."/>
            <person name="Rigling D."/>
            <person name="Ford K.L."/>
            <person name="Foster G.D."/>
            <person name="Pangilinan J."/>
            <person name="Papanicolaou A."/>
            <person name="Barry K."/>
            <person name="LaButti K."/>
            <person name="Viragh M."/>
            <person name="Koriabine M."/>
            <person name="Yan M."/>
            <person name="Riley R."/>
            <person name="Champramary S."/>
            <person name="Plett K.L."/>
            <person name="Tsai I.J."/>
            <person name="Slot J."/>
            <person name="Sipos G."/>
            <person name="Plett J."/>
            <person name="Nagy L.G."/>
            <person name="Grigoriev I.V."/>
        </authorList>
    </citation>
    <scope>NUCLEOTIDE SEQUENCE</scope>
    <source>
        <strain evidence="1">ICMP 16352</strain>
    </source>
</reference>
<evidence type="ECO:0000313" key="2">
    <source>
        <dbReference type="Proteomes" id="UP001175227"/>
    </source>
</evidence>
<dbReference type="AlphaFoldDB" id="A0AA39P3Z4"/>
<organism evidence="1 2">
    <name type="scientific">Armillaria novae-zelandiae</name>
    <dbReference type="NCBI Taxonomy" id="153914"/>
    <lineage>
        <taxon>Eukaryota</taxon>
        <taxon>Fungi</taxon>
        <taxon>Dikarya</taxon>
        <taxon>Basidiomycota</taxon>
        <taxon>Agaricomycotina</taxon>
        <taxon>Agaricomycetes</taxon>
        <taxon>Agaricomycetidae</taxon>
        <taxon>Agaricales</taxon>
        <taxon>Marasmiineae</taxon>
        <taxon>Physalacriaceae</taxon>
        <taxon>Armillaria</taxon>
    </lineage>
</organism>
<keyword evidence="2" id="KW-1185">Reference proteome</keyword>